<keyword evidence="2" id="KW-1133">Transmembrane helix</keyword>
<dbReference type="VEuPathDB" id="GiardiaDB:GL50581_3676"/>
<dbReference type="VEuPathDB" id="GiardiaDB:GL50803_00112550"/>
<protein>
    <submittedName>
        <fullName evidence="3">Uncharacterized protein</fullName>
    </submittedName>
</protein>
<dbReference type="VEuPathDB" id="GiardiaDB:QR46_3139"/>
<keyword evidence="2" id="KW-0812">Transmembrane</keyword>
<sequence length="558" mass="62120">MRRRFSERKVWRSRCASSMPGAGLLFAGLRAHAAARLRDAFTHVRGCFHFKTSLPLYPASILNLRSPLVLYLNKIIYRLLKWAFVPYTLICVTSTLLLSENNTTTLSYWFHCPTAPLLHFFFVVICWTCILAFNLCILVILCCAHHDKSSSLLLYLSLLCRFTGTSCFRAHIANHSCSTLHSSASQQLYQDLVTEETTDDFGAGDEVYDSNASVSVSTTSTAKRSTTSSRYNARRKNKGLLTTTTKSEAIWIELELERYPRVSAPLDEEDSLDNRDTDKVVSMKPNKTVSGSSLESDMAGTGAGALSKDHILALSGKAVVVSSLANIILTPEQAMKAMKAKNKMLKLRNSQKDVCICKGNCGAHFSLPRQRYLEYMMSTDELGEVVFTPYLGVGVAHKHIRMPPLKVFIVGSKAGNSKTRPGKTTTSRRTSDAKFVPTQLKTKLSIKDSNEEYNQISRMDKIVPLVPSVLTAPNGKRNLSPAPLPYTHNRSPEWSDLEGDKDRDKVCNKQAEHSGKYSESVEKPSTSTSKRSSHFDRRTTECNDKTPVSVSDWDDLSA</sequence>
<reference evidence="3 4" key="2">
    <citation type="journal article" date="2013" name="Genome Biol. Evol.">
        <title>Genome sequencing of Giardia lamblia genotypes A2 and B isolates (DH and GS) and comparative analysis with the genomes of genotypes A1 and E (WB and Pig).</title>
        <authorList>
            <person name="Adam R.D."/>
            <person name="Dahlstrom E.W."/>
            <person name="Martens C.A."/>
            <person name="Bruno D.P."/>
            <person name="Barbian K.D."/>
            <person name="Ricklefs S.M."/>
            <person name="Hernandez M.M."/>
            <person name="Narla N.P."/>
            <person name="Patel R.B."/>
            <person name="Porcella S.F."/>
            <person name="Nash T.E."/>
        </authorList>
    </citation>
    <scope>NUCLEOTIDE SEQUENCE [LARGE SCALE GENOMIC DNA]</scope>
    <source>
        <strain evidence="3 4">DH</strain>
    </source>
</reference>
<dbReference type="VEuPathDB" id="GiardiaDB:DHA2_152113"/>
<comment type="caution">
    <text evidence="3">The sequence shown here is derived from an EMBL/GenBank/DDBJ whole genome shotgun (WGS) entry which is preliminary data.</text>
</comment>
<feature type="transmembrane region" description="Helical" evidence="2">
    <location>
        <begin position="79"/>
        <end position="98"/>
    </location>
</feature>
<gene>
    <name evidence="3" type="ORF">DHA2_152113</name>
</gene>
<feature type="compositionally biased region" description="Basic and acidic residues" evidence="1">
    <location>
        <begin position="533"/>
        <end position="544"/>
    </location>
</feature>
<organism evidence="3 4">
    <name type="scientific">Giardia intestinalis</name>
    <name type="common">Giardia lamblia</name>
    <dbReference type="NCBI Taxonomy" id="5741"/>
    <lineage>
        <taxon>Eukaryota</taxon>
        <taxon>Metamonada</taxon>
        <taxon>Diplomonadida</taxon>
        <taxon>Hexamitidae</taxon>
        <taxon>Giardiinae</taxon>
        <taxon>Giardia</taxon>
    </lineage>
</organism>
<dbReference type="AlphaFoldDB" id="V6TAF3"/>
<feature type="region of interest" description="Disordered" evidence="1">
    <location>
        <begin position="413"/>
        <end position="435"/>
    </location>
</feature>
<evidence type="ECO:0000313" key="4">
    <source>
        <dbReference type="Proteomes" id="UP000018320"/>
    </source>
</evidence>
<evidence type="ECO:0000313" key="3">
    <source>
        <dbReference type="EMBL" id="ESU35856.1"/>
    </source>
</evidence>
<accession>V6TAF3</accession>
<feature type="transmembrane region" description="Helical" evidence="2">
    <location>
        <begin position="118"/>
        <end position="141"/>
    </location>
</feature>
<feature type="compositionally biased region" description="Polar residues" evidence="1">
    <location>
        <begin position="414"/>
        <end position="428"/>
    </location>
</feature>
<proteinExistence type="predicted"/>
<keyword evidence="2" id="KW-0472">Membrane</keyword>
<dbReference type="EMBL" id="AHGT01000066">
    <property type="protein sequence ID" value="ESU35856.1"/>
    <property type="molecule type" value="Genomic_DNA"/>
</dbReference>
<name>V6TAF3_GIAIN</name>
<feature type="region of interest" description="Disordered" evidence="1">
    <location>
        <begin position="472"/>
        <end position="558"/>
    </location>
</feature>
<dbReference type="Proteomes" id="UP000018320">
    <property type="component" value="Unassembled WGS sequence"/>
</dbReference>
<feature type="compositionally biased region" description="Basic and acidic residues" evidence="1">
    <location>
        <begin position="490"/>
        <end position="522"/>
    </location>
</feature>
<evidence type="ECO:0000256" key="2">
    <source>
        <dbReference type="SAM" id="Phobius"/>
    </source>
</evidence>
<feature type="transmembrane region" description="Helical" evidence="2">
    <location>
        <begin position="153"/>
        <end position="172"/>
    </location>
</feature>
<evidence type="ECO:0000256" key="1">
    <source>
        <dbReference type="SAM" id="MobiDB-lite"/>
    </source>
</evidence>
<reference evidence="4" key="1">
    <citation type="submission" date="2012-02" db="EMBL/GenBank/DDBJ databases">
        <title>Genome sequencing of Giardia lamblia Genotypes A2 and B isolates (DH and GS) and comparative analysis with the genomes of Genotypes A1 and E (WB and Pig).</title>
        <authorList>
            <person name="Adam R."/>
            <person name="Dahlstrom E."/>
            <person name="Martens C."/>
            <person name="Bruno D."/>
            <person name="Barbian K."/>
            <person name="Porcella S.F."/>
            <person name="Nash T."/>
        </authorList>
    </citation>
    <scope>NUCLEOTIDE SEQUENCE</scope>
    <source>
        <strain evidence="4">DH</strain>
    </source>
</reference>